<keyword evidence="3" id="KW-1185">Reference proteome</keyword>
<evidence type="ECO:0000313" key="3">
    <source>
        <dbReference type="Proteomes" id="UP000192472"/>
    </source>
</evidence>
<name>A0A1W2G8X9_REIFA</name>
<dbReference type="AlphaFoldDB" id="A0A1W2G8X9"/>
<accession>A0A1W2G8X9</accession>
<dbReference type="EMBL" id="FWYF01000001">
    <property type="protein sequence ID" value="SMD32788.1"/>
    <property type="molecule type" value="Genomic_DNA"/>
</dbReference>
<dbReference type="Pfam" id="PF13573">
    <property type="entry name" value="SprB"/>
    <property type="match status" value="1"/>
</dbReference>
<gene>
    <name evidence="2" type="ORF">SAMN04488029_1139</name>
</gene>
<proteinExistence type="predicted"/>
<feature type="chain" id="PRO_5012370930" evidence="1">
    <location>
        <begin position="25"/>
        <end position="260"/>
    </location>
</feature>
<evidence type="ECO:0000313" key="2">
    <source>
        <dbReference type="EMBL" id="SMD32788.1"/>
    </source>
</evidence>
<dbReference type="RefSeq" id="WP_176214682.1">
    <property type="nucleotide sequence ID" value="NZ_FWYF01000001.1"/>
</dbReference>
<keyword evidence="1" id="KW-0732">Signal</keyword>
<sequence length="260" mass="26744">MNIKAAWRATSCLLLLGISSCAWDQMESTFDCSISPVQVELLETSETACGTANGAFSLGVSGGESPYTFSSEAGASAEGLFENIGAGSYTVQVTDVNGCSDEITVEVLNSDGVNLDNILTTDAGCQTSQGTVEITASGGTEPYLYSIDGGNTQNSNTFSGLAGGTHNISIEDQEGCEITTSVKLTSGVKFSTVEGIIKNRCTSCHGSSASPSFGSFEEISNKASRIMARTSAGTMPPSGSLPQSEIDAIACWVNDGALSN</sequence>
<dbReference type="InterPro" id="IPR036909">
    <property type="entry name" value="Cyt_c-like_dom_sf"/>
</dbReference>
<dbReference type="SUPFAM" id="SSF46626">
    <property type="entry name" value="Cytochrome c"/>
    <property type="match status" value="1"/>
</dbReference>
<reference evidence="2 3" key="1">
    <citation type="submission" date="2017-04" db="EMBL/GenBank/DDBJ databases">
        <authorList>
            <person name="Afonso C.L."/>
            <person name="Miller P.J."/>
            <person name="Scott M.A."/>
            <person name="Spackman E."/>
            <person name="Goraichik I."/>
            <person name="Dimitrov K.M."/>
            <person name="Suarez D.L."/>
            <person name="Swayne D.E."/>
        </authorList>
    </citation>
    <scope>NUCLEOTIDE SEQUENCE [LARGE SCALE GENOMIC DNA]</scope>
    <source>
        <strain evidence="2 3">DSM 26133</strain>
    </source>
</reference>
<dbReference type="GO" id="GO:0020037">
    <property type="term" value="F:heme binding"/>
    <property type="evidence" value="ECO:0007669"/>
    <property type="project" value="InterPro"/>
</dbReference>
<dbReference type="GO" id="GO:0009055">
    <property type="term" value="F:electron transfer activity"/>
    <property type="evidence" value="ECO:0007669"/>
    <property type="project" value="InterPro"/>
</dbReference>
<dbReference type="PROSITE" id="PS51257">
    <property type="entry name" value="PROKAR_LIPOPROTEIN"/>
    <property type="match status" value="1"/>
</dbReference>
<dbReference type="STRING" id="692418.SAMN04488029_1139"/>
<dbReference type="InterPro" id="IPR025667">
    <property type="entry name" value="SprB_repeat"/>
</dbReference>
<evidence type="ECO:0000256" key="1">
    <source>
        <dbReference type="SAM" id="SignalP"/>
    </source>
</evidence>
<protein>
    <submittedName>
        <fullName evidence="2">SprB repeat-containing protein</fullName>
    </submittedName>
</protein>
<feature type="signal peptide" evidence="1">
    <location>
        <begin position="1"/>
        <end position="24"/>
    </location>
</feature>
<organism evidence="2 3">
    <name type="scientific">Reichenbachiella faecimaris</name>
    <dbReference type="NCBI Taxonomy" id="692418"/>
    <lineage>
        <taxon>Bacteria</taxon>
        <taxon>Pseudomonadati</taxon>
        <taxon>Bacteroidota</taxon>
        <taxon>Cytophagia</taxon>
        <taxon>Cytophagales</taxon>
        <taxon>Reichenbachiellaceae</taxon>
        <taxon>Reichenbachiella</taxon>
    </lineage>
</organism>
<dbReference type="Proteomes" id="UP000192472">
    <property type="component" value="Unassembled WGS sequence"/>
</dbReference>